<evidence type="ECO:0000313" key="12">
    <source>
        <dbReference type="EMBL" id="EAR60991.1"/>
    </source>
</evidence>
<evidence type="ECO:0000256" key="3">
    <source>
        <dbReference type="ARBA" id="ARBA00022575"/>
    </source>
</evidence>
<dbReference type="CDD" id="cd04730">
    <property type="entry name" value="NPD_like"/>
    <property type="match status" value="1"/>
</dbReference>
<keyword evidence="5" id="KW-0288">FMN</keyword>
<evidence type="ECO:0000256" key="5">
    <source>
        <dbReference type="ARBA" id="ARBA00022643"/>
    </source>
</evidence>
<evidence type="ECO:0000256" key="11">
    <source>
        <dbReference type="ARBA" id="ARBA00067136"/>
    </source>
</evidence>
<dbReference type="RefSeq" id="WP_007022267.1">
    <property type="nucleotide sequence ID" value="NZ_CH724127.1"/>
</dbReference>
<evidence type="ECO:0000256" key="8">
    <source>
        <dbReference type="ARBA" id="ARBA00023033"/>
    </source>
</evidence>
<evidence type="ECO:0000256" key="6">
    <source>
        <dbReference type="ARBA" id="ARBA00022741"/>
    </source>
</evidence>
<dbReference type="InterPro" id="IPR004136">
    <property type="entry name" value="NMO"/>
</dbReference>
<dbReference type="FunFam" id="3.20.20.70:FF:000154">
    <property type="entry name" value="Probable nitronate monooxygenase"/>
    <property type="match status" value="1"/>
</dbReference>
<dbReference type="OrthoDB" id="9778912at2"/>
<evidence type="ECO:0000256" key="10">
    <source>
        <dbReference type="ARBA" id="ARBA00049401"/>
    </source>
</evidence>
<dbReference type="InterPro" id="IPR013785">
    <property type="entry name" value="Aldolase_TIM"/>
</dbReference>
<dbReference type="PANTHER" id="PTHR42747:SF3">
    <property type="entry name" value="NITRONATE MONOOXYGENASE-RELATED"/>
    <property type="match status" value="1"/>
</dbReference>
<comment type="similarity">
    <text evidence="2">Belongs to the nitronate monooxygenase family. NMO class I subfamily.</text>
</comment>
<evidence type="ECO:0000256" key="7">
    <source>
        <dbReference type="ARBA" id="ARBA00023002"/>
    </source>
</evidence>
<evidence type="ECO:0000256" key="1">
    <source>
        <dbReference type="ARBA" id="ARBA00001917"/>
    </source>
</evidence>
<gene>
    <name evidence="12" type="ORF">MED92_01239</name>
</gene>
<reference evidence="12 13" key="1">
    <citation type="submission" date="2006-02" db="EMBL/GenBank/DDBJ databases">
        <authorList>
            <person name="Pinhassi J."/>
            <person name="Pedros-Alio C."/>
            <person name="Ferriera S."/>
            <person name="Johnson J."/>
            <person name="Kravitz S."/>
            <person name="Halpern A."/>
            <person name="Remington K."/>
            <person name="Beeson K."/>
            <person name="Tran B."/>
            <person name="Rogers Y.-H."/>
            <person name="Friedman R."/>
            <person name="Venter J.C."/>
        </authorList>
    </citation>
    <scope>NUCLEOTIDE SEQUENCE [LARGE SCALE GENOMIC DNA]</scope>
    <source>
        <strain evidence="12 13">MED92</strain>
    </source>
</reference>
<protein>
    <recommendedName>
        <fullName evidence="11">Nitronate monooxygenase</fullName>
    </recommendedName>
    <alternativeName>
        <fullName evidence="9">Propionate 3-nitronate monooxygenase</fullName>
    </alternativeName>
</protein>
<dbReference type="PANTHER" id="PTHR42747">
    <property type="entry name" value="NITRONATE MONOOXYGENASE-RELATED"/>
    <property type="match status" value="1"/>
</dbReference>
<dbReference type="Pfam" id="PF03060">
    <property type="entry name" value="NMO"/>
    <property type="match status" value="1"/>
</dbReference>
<organism evidence="12 13">
    <name type="scientific">Neptuniibacter caesariensis</name>
    <dbReference type="NCBI Taxonomy" id="207954"/>
    <lineage>
        <taxon>Bacteria</taxon>
        <taxon>Pseudomonadati</taxon>
        <taxon>Pseudomonadota</taxon>
        <taxon>Gammaproteobacteria</taxon>
        <taxon>Oceanospirillales</taxon>
        <taxon>Oceanospirillaceae</taxon>
        <taxon>Neptuniibacter</taxon>
    </lineage>
</organism>
<keyword evidence="7" id="KW-0560">Oxidoreductase</keyword>
<keyword evidence="4" id="KW-0285">Flavoprotein</keyword>
<comment type="cofactor">
    <cofactor evidence="1">
        <name>FMN</name>
        <dbReference type="ChEBI" id="CHEBI:58210"/>
    </cofactor>
</comment>
<sequence length="342" mass="36674">MDRLGLELPIIQAPMAGSQNFELAEAVSKAGALGSIPCGMLSPDQAAAELEQFRQKSDSPYNLNFFCHQMPSVTEQALAEWRQCLAGFYAELAIDPTPNKSALRLPFSHEMADRIEPYRPPVMSFHFGLPEMTLLNRVKAWGSIIISSATTLEEALWLEAQGVDAVIAQGVEAGGHRGMFVSEDLGTQTPTFELLECCTKQLSVPVIAAGGISNAAGIKRALDMGAEAVQLGTIFLLCDESKTSAVHRQALKTSQSSTAMTNLFSGRPARGIRNRLMQSLGDLNPKAPAFPYATPDLVALRQAAESKGLGDFSPLWSGTDRSGCQEISAIALLDDLGKALGY</sequence>
<dbReference type="SUPFAM" id="SSF51412">
    <property type="entry name" value="Inosine monophosphate dehydrogenase (IMPDH)"/>
    <property type="match status" value="1"/>
</dbReference>
<evidence type="ECO:0000256" key="2">
    <source>
        <dbReference type="ARBA" id="ARBA00009881"/>
    </source>
</evidence>
<evidence type="ECO:0000313" key="13">
    <source>
        <dbReference type="Proteomes" id="UP000002171"/>
    </source>
</evidence>
<dbReference type="GO" id="GO:0009636">
    <property type="term" value="P:response to toxic substance"/>
    <property type="evidence" value="ECO:0007669"/>
    <property type="project" value="UniProtKB-KW"/>
</dbReference>
<dbReference type="GO" id="GO:0000166">
    <property type="term" value="F:nucleotide binding"/>
    <property type="evidence" value="ECO:0007669"/>
    <property type="project" value="UniProtKB-KW"/>
</dbReference>
<dbReference type="AlphaFoldDB" id="A0A7U8C5B7"/>
<dbReference type="Gene3D" id="3.20.20.70">
    <property type="entry name" value="Aldolase class I"/>
    <property type="match status" value="1"/>
</dbReference>
<keyword evidence="13" id="KW-1185">Reference proteome</keyword>
<keyword evidence="3" id="KW-0216">Detoxification</keyword>
<evidence type="ECO:0000256" key="4">
    <source>
        <dbReference type="ARBA" id="ARBA00022630"/>
    </source>
</evidence>
<keyword evidence="6" id="KW-0547">Nucleotide-binding</keyword>
<comment type="caution">
    <text evidence="12">The sequence shown here is derived from an EMBL/GenBank/DDBJ whole genome shotgun (WGS) entry which is preliminary data.</text>
</comment>
<comment type="catalytic activity">
    <reaction evidence="10">
        <text>3 propionate 3-nitronate + 3 O2 + H2O = 3 3-oxopropanoate + 2 nitrate + nitrite + H2O2 + 3 H(+)</text>
        <dbReference type="Rhea" id="RHEA:57332"/>
        <dbReference type="ChEBI" id="CHEBI:15377"/>
        <dbReference type="ChEBI" id="CHEBI:15378"/>
        <dbReference type="ChEBI" id="CHEBI:15379"/>
        <dbReference type="ChEBI" id="CHEBI:16240"/>
        <dbReference type="ChEBI" id="CHEBI:16301"/>
        <dbReference type="ChEBI" id="CHEBI:17632"/>
        <dbReference type="ChEBI" id="CHEBI:33190"/>
        <dbReference type="ChEBI" id="CHEBI:136067"/>
    </reaction>
</comment>
<dbReference type="EMBL" id="AAOW01000011">
    <property type="protein sequence ID" value="EAR60991.1"/>
    <property type="molecule type" value="Genomic_DNA"/>
</dbReference>
<accession>A0A7U8C5B7</accession>
<name>A0A7U8C5B7_NEPCE</name>
<evidence type="ECO:0000256" key="9">
    <source>
        <dbReference type="ARBA" id="ARBA00031155"/>
    </source>
</evidence>
<keyword evidence="8" id="KW-0503">Monooxygenase</keyword>
<dbReference type="Proteomes" id="UP000002171">
    <property type="component" value="Unassembled WGS sequence"/>
</dbReference>
<proteinExistence type="inferred from homology"/>
<dbReference type="GO" id="GO:0018580">
    <property type="term" value="F:nitronate monooxygenase activity"/>
    <property type="evidence" value="ECO:0007669"/>
    <property type="project" value="InterPro"/>
</dbReference>